<reference evidence="2 4" key="1">
    <citation type="submission" date="2016-10" db="EMBL/GenBank/DDBJ databases">
        <authorList>
            <person name="Cai Z."/>
        </authorList>
    </citation>
    <scope>NUCLEOTIDE SEQUENCE [LARGE SCALE GENOMIC DNA]</scope>
    <source>
        <strain evidence="2 4">DSM 25227</strain>
    </source>
</reference>
<accession>A0A2Y9B2Y1</accession>
<dbReference type="EMBL" id="UETC01000013">
    <property type="protein sequence ID" value="SSA50325.1"/>
    <property type="molecule type" value="Genomic_DNA"/>
</dbReference>
<gene>
    <name evidence="1" type="ORF">BCF38_11343</name>
    <name evidence="2" type="ORF">SAMN05421539_11343</name>
</gene>
<evidence type="ECO:0000313" key="2">
    <source>
        <dbReference type="EMBL" id="SSA50325.1"/>
    </source>
</evidence>
<dbReference type="Proteomes" id="UP000251571">
    <property type="component" value="Unassembled WGS sequence"/>
</dbReference>
<organism evidence="2 4">
    <name type="scientific">Jannaschia seohaensis</name>
    <dbReference type="NCBI Taxonomy" id="475081"/>
    <lineage>
        <taxon>Bacteria</taxon>
        <taxon>Pseudomonadati</taxon>
        <taxon>Pseudomonadota</taxon>
        <taxon>Alphaproteobacteria</taxon>
        <taxon>Rhodobacterales</taxon>
        <taxon>Roseobacteraceae</taxon>
        <taxon>Jannaschia</taxon>
    </lineage>
</organism>
<dbReference type="Pfam" id="PF05119">
    <property type="entry name" value="Terminase_4"/>
    <property type="match status" value="1"/>
</dbReference>
<dbReference type="Proteomes" id="UP000245839">
    <property type="component" value="Unassembled WGS sequence"/>
</dbReference>
<proteinExistence type="predicted"/>
<evidence type="ECO:0000313" key="1">
    <source>
        <dbReference type="EMBL" id="PWJ13812.1"/>
    </source>
</evidence>
<name>A0A2Y9B2Y1_9RHOB</name>
<dbReference type="AlphaFoldDB" id="A0A2Y9B2Y1"/>
<dbReference type="RefSeq" id="WP_211317160.1">
    <property type="nucleotide sequence ID" value="NZ_QGDJ01000013.1"/>
</dbReference>
<reference evidence="1 3" key="2">
    <citation type="submission" date="2018-03" db="EMBL/GenBank/DDBJ databases">
        <title>Genomic Encyclopedia of Archaeal and Bacterial Type Strains, Phase II (KMG-II): from individual species to whole genera.</title>
        <authorList>
            <person name="Goeker M."/>
        </authorList>
    </citation>
    <scope>NUCLEOTIDE SEQUENCE [LARGE SCALE GENOMIC DNA]</scope>
    <source>
        <strain evidence="1 3">DSM 25227</strain>
    </source>
</reference>
<sequence>MLPECPDHLSDEGKKEWDRLAQILNDMGVLTEVDRAAMSAYCQAYGRWVEAETKLRETPLLLKTPAGYVQQSPWLSISNKQIEIMTKLMPELGLTPSSRSRLVAHAHTGSARSNRDVASKFFT</sequence>
<protein>
    <submittedName>
        <fullName evidence="1">P27 family predicted phage terminase small subunit</fullName>
    </submittedName>
    <submittedName>
        <fullName evidence="2">Phage terminase, small subunit, putative, P27 family</fullName>
    </submittedName>
</protein>
<evidence type="ECO:0000313" key="4">
    <source>
        <dbReference type="Proteomes" id="UP000251571"/>
    </source>
</evidence>
<dbReference type="NCBIfam" id="TIGR01558">
    <property type="entry name" value="sm_term_P27"/>
    <property type="match status" value="1"/>
</dbReference>
<keyword evidence="3" id="KW-1185">Reference proteome</keyword>
<dbReference type="InterPro" id="IPR006448">
    <property type="entry name" value="Phage_term_ssu_P27"/>
</dbReference>
<evidence type="ECO:0000313" key="3">
    <source>
        <dbReference type="Proteomes" id="UP000245839"/>
    </source>
</evidence>
<dbReference type="EMBL" id="QGDJ01000013">
    <property type="protein sequence ID" value="PWJ13812.1"/>
    <property type="molecule type" value="Genomic_DNA"/>
</dbReference>